<dbReference type="InterPro" id="IPR015943">
    <property type="entry name" value="WD40/YVTN_repeat-like_dom_sf"/>
</dbReference>
<dbReference type="HAMAP" id="MF_03056">
    <property type="entry name" value="TRM82"/>
    <property type="match status" value="1"/>
</dbReference>
<keyword evidence="4 6" id="KW-0677">Repeat</keyword>
<keyword evidence="3 6" id="KW-0819">tRNA processing</keyword>
<evidence type="ECO:0000256" key="2">
    <source>
        <dbReference type="ARBA" id="ARBA00022574"/>
    </source>
</evidence>
<keyword evidence="5 6" id="KW-0539">Nucleus</keyword>
<dbReference type="InterPro" id="IPR028884">
    <property type="entry name" value="Trm82"/>
</dbReference>
<evidence type="ECO:0000256" key="1">
    <source>
        <dbReference type="ARBA" id="ARBA00004123"/>
    </source>
</evidence>
<dbReference type="PANTHER" id="PTHR16288">
    <property type="entry name" value="WD40 REPEAT PROTEIN 4"/>
    <property type="match status" value="1"/>
</dbReference>
<dbReference type="OrthoDB" id="339900at2759"/>
<dbReference type="GO" id="GO:0043527">
    <property type="term" value="C:tRNA methyltransferase complex"/>
    <property type="evidence" value="ECO:0007669"/>
    <property type="project" value="TreeGrafter"/>
</dbReference>
<dbReference type="SUPFAM" id="SSF50978">
    <property type="entry name" value="WD40 repeat-like"/>
    <property type="match status" value="1"/>
</dbReference>
<keyword evidence="2 6" id="KW-0853">WD repeat</keyword>
<evidence type="ECO:0000256" key="4">
    <source>
        <dbReference type="ARBA" id="ARBA00022737"/>
    </source>
</evidence>
<dbReference type="AlphaFoldDB" id="A0A2I2FWR6"/>
<name>A0A2I2FWR6_9EURO</name>
<keyword evidence="8" id="KW-0808">Transferase</keyword>
<dbReference type="GO" id="GO:0106004">
    <property type="term" value="P:tRNA (guanine-N7)-methylation"/>
    <property type="evidence" value="ECO:0007669"/>
    <property type="project" value="UniProtKB-UniRule"/>
</dbReference>
<dbReference type="GO" id="GO:0005829">
    <property type="term" value="C:cytosol"/>
    <property type="evidence" value="ECO:0007669"/>
    <property type="project" value="TreeGrafter"/>
</dbReference>
<accession>A0A2I2FWR6</accession>
<dbReference type="GO" id="GO:0008168">
    <property type="term" value="F:methyltransferase activity"/>
    <property type="evidence" value="ECO:0007669"/>
    <property type="project" value="UniProtKB-KW"/>
</dbReference>
<evidence type="ECO:0000313" key="8">
    <source>
        <dbReference type="EMBL" id="PLB45080.1"/>
    </source>
</evidence>
<comment type="similarity">
    <text evidence="6">Belongs to the WD repeat TRM82 family.</text>
</comment>
<dbReference type="RefSeq" id="XP_024700382.1">
    <property type="nucleotide sequence ID" value="XM_024847095.1"/>
</dbReference>
<dbReference type="STRING" id="1392250.A0A2I2FWR6"/>
<dbReference type="UniPathway" id="UPA00989"/>
<keyword evidence="8" id="KW-0489">Methyltransferase</keyword>
<gene>
    <name evidence="8" type="ORF">P170DRAFT_415994</name>
</gene>
<dbReference type="GeneID" id="36554794"/>
<keyword evidence="9" id="KW-1185">Reference proteome</keyword>
<dbReference type="Proteomes" id="UP000234275">
    <property type="component" value="Unassembled WGS sequence"/>
</dbReference>
<comment type="function">
    <text evidence="6">Required for the formation of N(7)-methylguanine at position 46 (m7G46) in tRNA. In the complex, it is required to stabilize and induce conformational changes of the catalytic subunit.</text>
</comment>
<evidence type="ECO:0000256" key="6">
    <source>
        <dbReference type="HAMAP-Rule" id="MF_03056"/>
    </source>
</evidence>
<dbReference type="EMBL" id="MSFO01000008">
    <property type="protein sequence ID" value="PLB45080.1"/>
    <property type="molecule type" value="Genomic_DNA"/>
</dbReference>
<evidence type="ECO:0000256" key="5">
    <source>
        <dbReference type="ARBA" id="ARBA00023242"/>
    </source>
</evidence>
<proteinExistence type="inferred from homology"/>
<evidence type="ECO:0000256" key="7">
    <source>
        <dbReference type="SAM" id="MobiDB-lite"/>
    </source>
</evidence>
<comment type="pathway">
    <text evidence="6">tRNA modification; N(7)-methylguanine-tRNA biosynthesis.</text>
</comment>
<comment type="caution">
    <text evidence="8">The sequence shown here is derived from an EMBL/GenBank/DDBJ whole genome shotgun (WGS) entry which is preliminary data.</text>
</comment>
<dbReference type="VEuPathDB" id="FungiDB:P170DRAFT_415994"/>
<organism evidence="8 9">
    <name type="scientific">Aspergillus steynii IBT 23096</name>
    <dbReference type="NCBI Taxonomy" id="1392250"/>
    <lineage>
        <taxon>Eukaryota</taxon>
        <taxon>Fungi</taxon>
        <taxon>Dikarya</taxon>
        <taxon>Ascomycota</taxon>
        <taxon>Pezizomycotina</taxon>
        <taxon>Eurotiomycetes</taxon>
        <taxon>Eurotiomycetidae</taxon>
        <taxon>Eurotiales</taxon>
        <taxon>Aspergillaceae</taxon>
        <taxon>Aspergillus</taxon>
        <taxon>Aspergillus subgen. Circumdati</taxon>
    </lineage>
</organism>
<sequence>MVANFQHPFQRVQFVDRQHAGHENLIVASAGPKLYSYAAETGQQLASWPQDEDQSNVDGQGPPEKKRKVSAADEAEVEPPASTNGTSGKPKPPAWSSIPLLVASSTGEHVVAMTSEDKCVRVFQLGQDGSFQQLSERVMPKRGCALSLVSNDTLILCGDKFGDVYSMPLFPGDKAVAAPKVAARKMKQNWPAATDLTVHTKGNLQSLQQQKRQYDAKMENPDESSSLKFEHELLVGHVSLLTDLTFVSLPVDASADKKRTYVLTADRDEHIRVSRGPPQTHVIENQCLGHTSFITKLCIPAWAPEYLVSGGGDNYLLVWKWLEGRIVQKVSLVDETSESAPVAVRGIWATSLGGTSNASGALKLILVAIEGSSQLRCFVQESDGTLKTQQSVRASGNILDVTSNGKETILVSVDNVREAGSTQEWRASSSETLVEAYHAKPEADSLVWEPATGSTTTQINSNGTSELEIITDAKKRKEMNDSLYGLGNLRKKNMGEDD</sequence>
<evidence type="ECO:0000256" key="3">
    <source>
        <dbReference type="ARBA" id="ARBA00022694"/>
    </source>
</evidence>
<evidence type="ECO:0000313" key="9">
    <source>
        <dbReference type="Proteomes" id="UP000234275"/>
    </source>
</evidence>
<protein>
    <submittedName>
        <fullName evidence="8">tRNA methyltransferase</fullName>
    </submittedName>
</protein>
<dbReference type="Gene3D" id="2.130.10.10">
    <property type="entry name" value="YVTN repeat-like/Quinoprotein amine dehydrogenase"/>
    <property type="match status" value="1"/>
</dbReference>
<feature type="region of interest" description="Disordered" evidence="7">
    <location>
        <begin position="45"/>
        <end position="94"/>
    </location>
</feature>
<dbReference type="PANTHER" id="PTHR16288:SF0">
    <property type="entry name" value="TRNA (GUANINE-N(7)-)-METHYLTRANSFERASE NON-CATALYTIC SUBUNIT WDR4"/>
    <property type="match status" value="1"/>
</dbReference>
<dbReference type="GO" id="GO:0005634">
    <property type="term" value="C:nucleus"/>
    <property type="evidence" value="ECO:0007669"/>
    <property type="project" value="UniProtKB-SubCell"/>
</dbReference>
<reference evidence="8 9" key="1">
    <citation type="submission" date="2016-12" db="EMBL/GenBank/DDBJ databases">
        <title>The genomes of Aspergillus section Nigri reveals drivers in fungal speciation.</title>
        <authorList>
            <consortium name="DOE Joint Genome Institute"/>
            <person name="Vesth T.C."/>
            <person name="Nybo J."/>
            <person name="Theobald S."/>
            <person name="Brandl J."/>
            <person name="Frisvad J.C."/>
            <person name="Nielsen K.F."/>
            <person name="Lyhne E.K."/>
            <person name="Kogle M.E."/>
            <person name="Kuo A."/>
            <person name="Riley R."/>
            <person name="Clum A."/>
            <person name="Nolan M."/>
            <person name="Lipzen A."/>
            <person name="Salamov A."/>
            <person name="Henrissat B."/>
            <person name="Wiebenga A."/>
            <person name="De Vries R.P."/>
            <person name="Grigoriev I.V."/>
            <person name="Mortensen U.H."/>
            <person name="Andersen M.R."/>
            <person name="Baker S.E."/>
        </authorList>
    </citation>
    <scope>NUCLEOTIDE SEQUENCE [LARGE SCALE GENOMIC DNA]</scope>
    <source>
        <strain evidence="8 9">IBT 23096</strain>
    </source>
</reference>
<comment type="subcellular location">
    <subcellularLocation>
        <location evidence="1 6">Nucleus</location>
    </subcellularLocation>
</comment>
<dbReference type="InterPro" id="IPR036322">
    <property type="entry name" value="WD40_repeat_dom_sf"/>
</dbReference>